<name>A0A1J5NLV5_NEOTH</name>
<evidence type="ECO:0000256" key="1">
    <source>
        <dbReference type="SAM" id="Phobius"/>
    </source>
</evidence>
<gene>
    <name evidence="2" type="ORF">MOTE_10180</name>
</gene>
<reference evidence="2 3" key="1">
    <citation type="submission" date="2016-08" db="EMBL/GenBank/DDBJ databases">
        <title>Genome-based comparison of Moorella thermoacetic strains.</title>
        <authorList>
            <person name="Poehlein A."/>
            <person name="Bengelsdorf F.R."/>
            <person name="Esser C."/>
            <person name="Duerre P."/>
            <person name="Daniel R."/>
        </authorList>
    </citation>
    <scope>NUCLEOTIDE SEQUENCE [LARGE SCALE GENOMIC DNA]</scope>
    <source>
        <strain evidence="2 3">DSM 21394</strain>
    </source>
</reference>
<evidence type="ECO:0000313" key="3">
    <source>
        <dbReference type="Proteomes" id="UP000182811"/>
    </source>
</evidence>
<organism evidence="2 3">
    <name type="scientific">Neomoorella thermoacetica</name>
    <name type="common">Clostridium thermoaceticum</name>
    <dbReference type="NCBI Taxonomy" id="1525"/>
    <lineage>
        <taxon>Bacteria</taxon>
        <taxon>Bacillati</taxon>
        <taxon>Bacillota</taxon>
        <taxon>Clostridia</taxon>
        <taxon>Neomoorellales</taxon>
        <taxon>Neomoorellaceae</taxon>
        <taxon>Neomoorella</taxon>
    </lineage>
</organism>
<proteinExistence type="predicted"/>
<accession>A0A1J5NLV5</accession>
<protein>
    <submittedName>
        <fullName evidence="2">Uncharacterized protein</fullName>
    </submittedName>
</protein>
<sequence>MEMIKQLHEAARRRAAFFAEPFVHWKGLESLCEPAALLLEFWFGFLLGLGLGYMLP</sequence>
<dbReference type="Proteomes" id="UP000182811">
    <property type="component" value="Unassembled WGS sequence"/>
</dbReference>
<dbReference type="AlphaFoldDB" id="A0A1J5NLV5"/>
<keyword evidence="1" id="KW-0812">Transmembrane</keyword>
<dbReference type="EMBL" id="MDDC01000007">
    <property type="protein sequence ID" value="OIQ59762.1"/>
    <property type="molecule type" value="Genomic_DNA"/>
</dbReference>
<comment type="caution">
    <text evidence="2">The sequence shown here is derived from an EMBL/GenBank/DDBJ whole genome shotgun (WGS) entry which is preliminary data.</text>
</comment>
<keyword evidence="1" id="KW-0472">Membrane</keyword>
<keyword evidence="1" id="KW-1133">Transmembrane helix</keyword>
<feature type="transmembrane region" description="Helical" evidence="1">
    <location>
        <begin position="35"/>
        <end position="55"/>
    </location>
</feature>
<evidence type="ECO:0000313" key="2">
    <source>
        <dbReference type="EMBL" id="OIQ59762.1"/>
    </source>
</evidence>